<organism evidence="1 2">
    <name type="scientific">Glomerella acutata</name>
    <name type="common">Colletotrichum acutatum</name>
    <dbReference type="NCBI Taxonomy" id="27357"/>
    <lineage>
        <taxon>Eukaryota</taxon>
        <taxon>Fungi</taxon>
        <taxon>Dikarya</taxon>
        <taxon>Ascomycota</taxon>
        <taxon>Pezizomycotina</taxon>
        <taxon>Sordariomycetes</taxon>
        <taxon>Hypocreomycetidae</taxon>
        <taxon>Glomerellales</taxon>
        <taxon>Glomerellaceae</taxon>
        <taxon>Colletotrichum</taxon>
        <taxon>Colletotrichum acutatum species complex</taxon>
    </lineage>
</organism>
<protein>
    <submittedName>
        <fullName evidence="1">Uncharacterized protein</fullName>
    </submittedName>
</protein>
<dbReference type="GeneID" id="85391557"/>
<comment type="caution">
    <text evidence="1">The sequence shown here is derived from an EMBL/GenBank/DDBJ whole genome shotgun (WGS) entry which is preliminary data.</text>
</comment>
<dbReference type="EMBL" id="JAHMHS010000021">
    <property type="protein sequence ID" value="KAK1727896.1"/>
    <property type="molecule type" value="Genomic_DNA"/>
</dbReference>
<accession>A0AAD8UQ35</accession>
<evidence type="ECO:0000313" key="2">
    <source>
        <dbReference type="Proteomes" id="UP001244207"/>
    </source>
</evidence>
<keyword evidence="2" id="KW-1185">Reference proteome</keyword>
<evidence type="ECO:0000313" key="1">
    <source>
        <dbReference type="EMBL" id="KAK1727896.1"/>
    </source>
</evidence>
<sequence>MENIFLTSNYQTNELNPPNHDKWKWRTFRKRVRSYRVEGRIKFMRTNFHIFLIGI</sequence>
<dbReference type="AlphaFoldDB" id="A0AAD8UQ35"/>
<dbReference type="RefSeq" id="XP_060367951.1">
    <property type="nucleotide sequence ID" value="XM_060507658.1"/>
</dbReference>
<gene>
    <name evidence="1" type="ORF">BDZ83DRAFT_611466</name>
</gene>
<reference evidence="1" key="1">
    <citation type="submission" date="2021-12" db="EMBL/GenBank/DDBJ databases">
        <title>Comparative genomics, transcriptomics and evolutionary studies reveal genomic signatures of adaptation to plant cell wall in hemibiotrophic fungi.</title>
        <authorList>
            <consortium name="DOE Joint Genome Institute"/>
            <person name="Baroncelli R."/>
            <person name="Diaz J.F."/>
            <person name="Benocci T."/>
            <person name="Peng M."/>
            <person name="Battaglia E."/>
            <person name="Haridas S."/>
            <person name="Andreopoulos W."/>
            <person name="Labutti K."/>
            <person name="Pangilinan J."/>
            <person name="Floch G.L."/>
            <person name="Makela M.R."/>
            <person name="Henrissat B."/>
            <person name="Grigoriev I.V."/>
            <person name="Crouch J.A."/>
            <person name="De Vries R.P."/>
            <person name="Sukno S.A."/>
            <person name="Thon M.R."/>
        </authorList>
    </citation>
    <scope>NUCLEOTIDE SEQUENCE</scope>
    <source>
        <strain evidence="1">CBS 112980</strain>
    </source>
</reference>
<name>A0AAD8UQ35_GLOAC</name>
<dbReference type="Proteomes" id="UP001244207">
    <property type="component" value="Unassembled WGS sequence"/>
</dbReference>
<proteinExistence type="predicted"/>